<evidence type="ECO:0000313" key="10">
    <source>
        <dbReference type="EMBL" id="MBU3063907.1"/>
    </source>
</evidence>
<reference evidence="10 11" key="1">
    <citation type="submission" date="2021-06" db="EMBL/GenBank/DDBJ databases">
        <title>Actinomycetes sequencing.</title>
        <authorList>
            <person name="Shan Q."/>
        </authorList>
    </citation>
    <scope>NUCLEOTIDE SEQUENCE [LARGE SCALE GENOMIC DNA]</scope>
    <source>
        <strain evidence="10 11">NEAU-G5</strain>
    </source>
</reference>
<dbReference type="Gene3D" id="3.50.50.100">
    <property type="match status" value="1"/>
</dbReference>
<proteinExistence type="inferred from homology"/>
<sequence length="569" mass="59457">MVFDSRIPIGAGAGLIGGGITGAAAIAQGAAGSAQWWGLWLLQRDRKPLPAVAFSLGLLLGLLDWVAWNSTAVPLLSGHVPTWSIGAAVAGYDELVRTGLLGALVGVLYCGLAAAFGTDPEPAASRKPHVVIVGGGFGGVAAARRMDALIARGLDINVTVISDSNSLLFTPLLVGVAAGALADRHVSAPVRAALAHASFLHGRVNSIDTASRNAYVTVVGGGPQRVPYDHLVLAVGAVPHYFDLPGVGDNAFALKSIEDADRLRNHVLGVLERADAEPDPAEQDRLLTFVVVGGGFAGTELIAELFDLIHDVRHYYPRLHGLSPRCVLVHSGDRLLPELPGELGDYALSILRERGIDFRLGARLVGADARGVRLGTGEELPTATLAWTAGNRPNPLAGALGAATDRGALVVDATMRVPALDGVWAVGDCARIPDPAQTAGWYPPTAQHALREGKTVADNIAAVIGERAPRPFRFGALGVLVSLGHQRAAGLVLGRRVSGFTGWILWRAVYLSKLPGGDKRLRVLADWLLDLVFPRDIALIRDAAPGPGARVPAATPVAAPSSRNRNGHE</sequence>
<feature type="region of interest" description="Disordered" evidence="6">
    <location>
        <begin position="548"/>
        <end position="569"/>
    </location>
</feature>
<feature type="domain" description="External alternative NADH-ubiquinone oxidoreductase-like C-terminal" evidence="9">
    <location>
        <begin position="478"/>
        <end position="536"/>
    </location>
</feature>
<keyword evidence="7" id="KW-0812">Transmembrane</keyword>
<dbReference type="PRINTS" id="PR00411">
    <property type="entry name" value="PNDRDTASEI"/>
</dbReference>
<dbReference type="PANTHER" id="PTHR43706:SF45">
    <property type="entry name" value="NADH DEHYDROGENASE-LIKE PROTEIN RV1812C"/>
    <property type="match status" value="1"/>
</dbReference>
<protein>
    <submittedName>
        <fullName evidence="10">NAD(P)/FAD-dependent oxidoreductase</fullName>
    </submittedName>
</protein>
<dbReference type="InterPro" id="IPR054585">
    <property type="entry name" value="NDH2-like_C"/>
</dbReference>
<keyword evidence="11" id="KW-1185">Reference proteome</keyword>
<evidence type="ECO:0000259" key="9">
    <source>
        <dbReference type="Pfam" id="PF22366"/>
    </source>
</evidence>
<dbReference type="InterPro" id="IPR023753">
    <property type="entry name" value="FAD/NAD-binding_dom"/>
</dbReference>
<name>A0ABS6B0S7_9NOCA</name>
<feature type="transmembrane region" description="Helical" evidence="7">
    <location>
        <begin position="48"/>
        <end position="68"/>
    </location>
</feature>
<feature type="domain" description="FAD/NAD(P)-binding" evidence="8">
    <location>
        <begin position="129"/>
        <end position="440"/>
    </location>
</feature>
<evidence type="ECO:0000259" key="8">
    <source>
        <dbReference type="Pfam" id="PF07992"/>
    </source>
</evidence>
<evidence type="ECO:0000313" key="11">
    <source>
        <dbReference type="Proteomes" id="UP000733379"/>
    </source>
</evidence>
<dbReference type="PRINTS" id="PR00368">
    <property type="entry name" value="FADPNR"/>
</dbReference>
<evidence type="ECO:0000256" key="2">
    <source>
        <dbReference type="ARBA" id="ARBA00022630"/>
    </source>
</evidence>
<evidence type="ECO:0000256" key="7">
    <source>
        <dbReference type="SAM" id="Phobius"/>
    </source>
</evidence>
<dbReference type="InterPro" id="IPR036188">
    <property type="entry name" value="FAD/NAD-bd_sf"/>
</dbReference>
<evidence type="ECO:0000256" key="3">
    <source>
        <dbReference type="ARBA" id="ARBA00022827"/>
    </source>
</evidence>
<evidence type="ECO:0000256" key="4">
    <source>
        <dbReference type="ARBA" id="ARBA00023002"/>
    </source>
</evidence>
<dbReference type="Pfam" id="PF22366">
    <property type="entry name" value="NDH2_C"/>
    <property type="match status" value="1"/>
</dbReference>
<comment type="similarity">
    <text evidence="1">Belongs to the NADH dehydrogenase family.</text>
</comment>
<dbReference type="SUPFAM" id="SSF51905">
    <property type="entry name" value="FAD/NAD(P)-binding domain"/>
    <property type="match status" value="2"/>
</dbReference>
<gene>
    <name evidence="10" type="ORF">KO481_20540</name>
</gene>
<keyword evidence="3" id="KW-0274">FAD</keyword>
<organism evidence="10 11">
    <name type="scientific">Nocardia albiluteola</name>
    <dbReference type="NCBI Taxonomy" id="2842303"/>
    <lineage>
        <taxon>Bacteria</taxon>
        <taxon>Bacillati</taxon>
        <taxon>Actinomycetota</taxon>
        <taxon>Actinomycetes</taxon>
        <taxon>Mycobacteriales</taxon>
        <taxon>Nocardiaceae</taxon>
        <taxon>Nocardia</taxon>
    </lineage>
</organism>
<dbReference type="Proteomes" id="UP000733379">
    <property type="component" value="Unassembled WGS sequence"/>
</dbReference>
<accession>A0ABS6B0S7</accession>
<dbReference type="RefSeq" id="WP_215918781.1">
    <property type="nucleotide sequence ID" value="NZ_JAHKNI010000006.1"/>
</dbReference>
<dbReference type="Pfam" id="PF07992">
    <property type="entry name" value="Pyr_redox_2"/>
    <property type="match status" value="1"/>
</dbReference>
<keyword evidence="7" id="KW-0472">Membrane</keyword>
<keyword evidence="2" id="KW-0285">Flavoprotein</keyword>
<evidence type="ECO:0000256" key="1">
    <source>
        <dbReference type="ARBA" id="ARBA00005272"/>
    </source>
</evidence>
<feature type="transmembrane region" description="Helical" evidence="7">
    <location>
        <begin position="99"/>
        <end position="117"/>
    </location>
</feature>
<comment type="caution">
    <text evidence="10">The sequence shown here is derived from an EMBL/GenBank/DDBJ whole genome shotgun (WGS) entry which is preliminary data.</text>
</comment>
<dbReference type="EMBL" id="JAHKNI010000006">
    <property type="protein sequence ID" value="MBU3063907.1"/>
    <property type="molecule type" value="Genomic_DNA"/>
</dbReference>
<keyword evidence="5" id="KW-0520">NAD</keyword>
<evidence type="ECO:0000256" key="6">
    <source>
        <dbReference type="SAM" id="MobiDB-lite"/>
    </source>
</evidence>
<feature type="transmembrane region" description="Helical" evidence="7">
    <location>
        <begin position="6"/>
        <end position="27"/>
    </location>
</feature>
<evidence type="ECO:0000256" key="5">
    <source>
        <dbReference type="ARBA" id="ARBA00023027"/>
    </source>
</evidence>
<keyword evidence="4" id="KW-0560">Oxidoreductase</keyword>
<dbReference type="InterPro" id="IPR045024">
    <property type="entry name" value="NDH-2"/>
</dbReference>
<keyword evidence="7" id="KW-1133">Transmembrane helix</keyword>
<feature type="compositionally biased region" description="Low complexity" evidence="6">
    <location>
        <begin position="548"/>
        <end position="563"/>
    </location>
</feature>
<dbReference type="PANTHER" id="PTHR43706">
    <property type="entry name" value="NADH DEHYDROGENASE"/>
    <property type="match status" value="1"/>
</dbReference>